<comment type="caution">
    <text evidence="4">The sequence shown here is derived from an EMBL/GenBank/DDBJ whole genome shotgun (WGS) entry which is preliminary data.</text>
</comment>
<dbReference type="SUPFAM" id="SSF49879">
    <property type="entry name" value="SMAD/FHA domain"/>
    <property type="match status" value="1"/>
</dbReference>
<name>A0ABX4MDU9_9ACTO</name>
<feature type="transmembrane region" description="Helical" evidence="2">
    <location>
        <begin position="74"/>
        <end position="93"/>
    </location>
</feature>
<evidence type="ECO:0000256" key="2">
    <source>
        <dbReference type="SAM" id="Phobius"/>
    </source>
</evidence>
<reference evidence="4 5" key="1">
    <citation type="submission" date="2017-10" db="EMBL/GenBank/DDBJ databases">
        <title>Draft genome sequence of cellulolytic Actinomyces sp CtC72 isolated from cattle rumen fluid.</title>
        <authorList>
            <person name="Joshi A.J."/>
            <person name="Vasudevan G."/>
            <person name="Lanjekar V.B."/>
            <person name="Hivarkar S."/>
            <person name="Engineer A."/>
            <person name="Pore S.D."/>
            <person name="Dhakephalkar P.K."/>
            <person name="Dagar S."/>
        </authorList>
    </citation>
    <scope>NUCLEOTIDE SEQUENCE [LARGE SCALE GENOMIC DNA]</scope>
    <source>
        <strain evidence="5">CtC72</strain>
    </source>
</reference>
<evidence type="ECO:0000313" key="4">
    <source>
        <dbReference type="EMBL" id="PHP53669.1"/>
    </source>
</evidence>
<keyword evidence="5" id="KW-1185">Reference proteome</keyword>
<feature type="transmembrane region" description="Helical" evidence="2">
    <location>
        <begin position="147"/>
        <end position="167"/>
    </location>
</feature>
<keyword evidence="2" id="KW-0472">Membrane</keyword>
<dbReference type="SMART" id="SM00240">
    <property type="entry name" value="FHA"/>
    <property type="match status" value="1"/>
</dbReference>
<dbReference type="InterPro" id="IPR008984">
    <property type="entry name" value="SMAD_FHA_dom_sf"/>
</dbReference>
<feature type="domain" description="FHA" evidence="3">
    <location>
        <begin position="213"/>
        <end position="264"/>
    </location>
</feature>
<keyword evidence="1" id="KW-0597">Phosphoprotein</keyword>
<dbReference type="InterPro" id="IPR000253">
    <property type="entry name" value="FHA_dom"/>
</dbReference>
<evidence type="ECO:0000313" key="5">
    <source>
        <dbReference type="Proteomes" id="UP000194577"/>
    </source>
</evidence>
<proteinExistence type="predicted"/>
<dbReference type="Pfam" id="PF00498">
    <property type="entry name" value="FHA"/>
    <property type="match status" value="1"/>
</dbReference>
<evidence type="ECO:0000259" key="3">
    <source>
        <dbReference type="PROSITE" id="PS50006"/>
    </source>
</evidence>
<dbReference type="Gene3D" id="2.60.200.20">
    <property type="match status" value="1"/>
</dbReference>
<evidence type="ECO:0000256" key="1">
    <source>
        <dbReference type="ARBA" id="ARBA00022553"/>
    </source>
</evidence>
<dbReference type="PROSITE" id="PS50006">
    <property type="entry name" value="FHA_DOMAIN"/>
    <property type="match status" value="1"/>
</dbReference>
<protein>
    <submittedName>
        <fullName evidence="4">RDD family protein</fullName>
    </submittedName>
</protein>
<dbReference type="EMBL" id="MTPX02000009">
    <property type="protein sequence ID" value="PHP53669.1"/>
    <property type="molecule type" value="Genomic_DNA"/>
</dbReference>
<keyword evidence="2" id="KW-1133">Transmembrane helix</keyword>
<feature type="transmembrane region" description="Helical" evidence="2">
    <location>
        <begin position="99"/>
        <end position="127"/>
    </location>
</feature>
<dbReference type="Proteomes" id="UP000194577">
    <property type="component" value="Unassembled WGS sequence"/>
</dbReference>
<gene>
    <name evidence="4" type="ORF">BW737_001435</name>
</gene>
<organism evidence="4 5">
    <name type="scientific">Actinomyces ruminis</name>
    <dbReference type="NCBI Taxonomy" id="1937003"/>
    <lineage>
        <taxon>Bacteria</taxon>
        <taxon>Bacillati</taxon>
        <taxon>Actinomycetota</taxon>
        <taxon>Actinomycetes</taxon>
        <taxon>Actinomycetales</taxon>
        <taxon>Actinomycetaceae</taxon>
        <taxon>Actinomyces</taxon>
    </lineage>
</organism>
<sequence>MSSIRLRVCASSRAHPGGGNSGTTTQRSRFGETAICIVYSFNRPVQYIGCGRTYAVRVADSVPSPLPASRRRRVVSGIVDVAIVAAVGLLVPLPPAGRLAAGLVTAVLMTLAQAFTGASPGQALASIRLRRAIRPTVPPGTAAAERAWLFTLAGLPTFGVLPLAMVMSMDASGWHRTWYDRMAGTVVVAKERRPELVRVATANGRLFTVTQPTVLGRAPDPLPGRASRLLADFQDDPSVSKTHALLEPVRGGVLITDLNSTNGTHAEDAHGIHRLTPGRPQTVERGRRVYFGDAECTIR</sequence>
<accession>A0ABX4MDU9</accession>
<keyword evidence="2" id="KW-0812">Transmembrane</keyword>